<dbReference type="PANTHER" id="PTHR30093:SF44">
    <property type="entry name" value="TYPE II SECRETION SYSTEM CORE PROTEIN G"/>
    <property type="match status" value="1"/>
</dbReference>
<evidence type="ECO:0000256" key="1">
    <source>
        <dbReference type="ARBA" id="ARBA00004167"/>
    </source>
</evidence>
<dbReference type="Pfam" id="PF07963">
    <property type="entry name" value="N_methyl"/>
    <property type="match status" value="1"/>
</dbReference>
<evidence type="ECO:0000256" key="2">
    <source>
        <dbReference type="ARBA" id="ARBA00022481"/>
    </source>
</evidence>
<accession>A0A1F4WGX0</accession>
<keyword evidence="3 6" id="KW-0812">Transmembrane</keyword>
<evidence type="ECO:0000313" key="8">
    <source>
        <dbReference type="Proteomes" id="UP000179113"/>
    </source>
</evidence>
<dbReference type="InterPro" id="IPR045584">
    <property type="entry name" value="Pilin-like"/>
</dbReference>
<name>A0A1F4WGX0_UNCKA</name>
<evidence type="ECO:0008006" key="9">
    <source>
        <dbReference type="Google" id="ProtNLM"/>
    </source>
</evidence>
<dbReference type="EMBL" id="MEWA01000033">
    <property type="protein sequence ID" value="OGC68695.1"/>
    <property type="molecule type" value="Genomic_DNA"/>
</dbReference>
<dbReference type="GO" id="GO:0016020">
    <property type="term" value="C:membrane"/>
    <property type="evidence" value="ECO:0007669"/>
    <property type="project" value="UniProtKB-SubCell"/>
</dbReference>
<dbReference type="Proteomes" id="UP000179113">
    <property type="component" value="Unassembled WGS sequence"/>
</dbReference>
<evidence type="ECO:0000256" key="4">
    <source>
        <dbReference type="ARBA" id="ARBA00022989"/>
    </source>
</evidence>
<comment type="caution">
    <text evidence="7">The sequence shown here is derived from an EMBL/GenBank/DDBJ whole genome shotgun (WGS) entry which is preliminary data.</text>
</comment>
<dbReference type="AlphaFoldDB" id="A0A1F4WGX0"/>
<sequence length="182" mass="19559">MVLKTNKQQNISNGFTLIELLLVVILIGVLSGIVLSVINVSGIRARARDTQRSGDLKRIQTALELYFADMRGYPHNSSGWSRTPGALATPLQGSYIQVIPIDPRNNENLAASECGLTTFGYYYRSDACAVAGCLATRYVIMTIMETQSSATQSSCSSLQNCSTGNVAGCNCAAFCYGVENPL</sequence>
<organism evidence="7 8">
    <name type="scientific">candidate division WWE3 bacterium RIFOXYC1_FULL_39_7</name>
    <dbReference type="NCBI Taxonomy" id="1802643"/>
    <lineage>
        <taxon>Bacteria</taxon>
        <taxon>Katanobacteria</taxon>
    </lineage>
</organism>
<dbReference type="SUPFAM" id="SSF54523">
    <property type="entry name" value="Pili subunits"/>
    <property type="match status" value="1"/>
</dbReference>
<gene>
    <name evidence="7" type="ORF">A2415_01945</name>
</gene>
<proteinExistence type="predicted"/>
<dbReference type="PANTHER" id="PTHR30093">
    <property type="entry name" value="GENERAL SECRETION PATHWAY PROTEIN G"/>
    <property type="match status" value="1"/>
</dbReference>
<keyword evidence="4 6" id="KW-1133">Transmembrane helix</keyword>
<evidence type="ECO:0000256" key="5">
    <source>
        <dbReference type="ARBA" id="ARBA00023136"/>
    </source>
</evidence>
<protein>
    <recommendedName>
        <fullName evidence="9">Type II secretion system protein GspG C-terminal domain-containing protein</fullName>
    </recommendedName>
</protein>
<comment type="subcellular location">
    <subcellularLocation>
        <location evidence="1">Membrane</location>
        <topology evidence="1">Single-pass membrane protein</topology>
    </subcellularLocation>
</comment>
<dbReference type="NCBIfam" id="TIGR02532">
    <property type="entry name" value="IV_pilin_GFxxxE"/>
    <property type="match status" value="1"/>
</dbReference>
<keyword evidence="5 6" id="KW-0472">Membrane</keyword>
<feature type="transmembrane region" description="Helical" evidence="6">
    <location>
        <begin position="20"/>
        <end position="43"/>
    </location>
</feature>
<evidence type="ECO:0000313" key="7">
    <source>
        <dbReference type="EMBL" id="OGC68695.1"/>
    </source>
</evidence>
<reference evidence="7 8" key="1">
    <citation type="journal article" date="2016" name="Nat. Commun.">
        <title>Thousands of microbial genomes shed light on interconnected biogeochemical processes in an aquifer system.</title>
        <authorList>
            <person name="Anantharaman K."/>
            <person name="Brown C.T."/>
            <person name="Hug L.A."/>
            <person name="Sharon I."/>
            <person name="Castelle C.J."/>
            <person name="Probst A.J."/>
            <person name="Thomas B.C."/>
            <person name="Singh A."/>
            <person name="Wilkins M.J."/>
            <person name="Karaoz U."/>
            <person name="Brodie E.L."/>
            <person name="Williams K.H."/>
            <person name="Hubbard S.S."/>
            <person name="Banfield J.F."/>
        </authorList>
    </citation>
    <scope>NUCLEOTIDE SEQUENCE [LARGE SCALE GENOMIC DNA]</scope>
</reference>
<keyword evidence="2" id="KW-0488">Methylation</keyword>
<dbReference type="InterPro" id="IPR012902">
    <property type="entry name" value="N_methyl_site"/>
</dbReference>
<evidence type="ECO:0000256" key="6">
    <source>
        <dbReference type="SAM" id="Phobius"/>
    </source>
</evidence>
<evidence type="ECO:0000256" key="3">
    <source>
        <dbReference type="ARBA" id="ARBA00022692"/>
    </source>
</evidence>
<dbReference type="Gene3D" id="3.30.700.10">
    <property type="entry name" value="Glycoprotein, Type 4 Pilin"/>
    <property type="match status" value="1"/>
</dbReference>